<name>A8ZQ96_ACAM1</name>
<evidence type="ECO:0000313" key="2">
    <source>
        <dbReference type="Proteomes" id="UP000000268"/>
    </source>
</evidence>
<keyword evidence="2" id="KW-1185">Reference proteome</keyword>
<dbReference type="KEGG" id="amr:AM1_G0002"/>
<evidence type="ECO:0000313" key="1">
    <source>
        <dbReference type="EMBL" id="ABW33182.1"/>
    </source>
</evidence>
<proteinExistence type="predicted"/>
<dbReference type="Proteomes" id="UP000000268">
    <property type="component" value="Plasmid pREB7"/>
</dbReference>
<keyword evidence="1" id="KW-0614">Plasmid</keyword>
<reference evidence="1 2" key="1">
    <citation type="journal article" date="2008" name="Proc. Natl. Acad. Sci. U.S.A.">
        <title>Niche adaptation and genome expansion in the chlorophyll d-producing cyanobacterium Acaryochloris marina.</title>
        <authorList>
            <person name="Swingley W.D."/>
            <person name="Chen M."/>
            <person name="Cheung P.C."/>
            <person name="Conrad A.L."/>
            <person name="Dejesa L.C."/>
            <person name="Hao J."/>
            <person name="Honchak B.M."/>
            <person name="Karbach L.E."/>
            <person name="Kurdoglu A."/>
            <person name="Lahiri S."/>
            <person name="Mastrian S.D."/>
            <person name="Miyashita H."/>
            <person name="Page L."/>
            <person name="Ramakrishna P."/>
            <person name="Satoh S."/>
            <person name="Sattley W.M."/>
            <person name="Shimada Y."/>
            <person name="Taylor H.L."/>
            <person name="Tomo T."/>
            <person name="Tsuchiya T."/>
            <person name="Wang Z.T."/>
            <person name="Raymond J."/>
            <person name="Mimuro M."/>
            <person name="Blankenship R.E."/>
            <person name="Touchman J.W."/>
        </authorList>
    </citation>
    <scope>NUCLEOTIDE SEQUENCE [LARGE SCALE GENOMIC DNA]</scope>
    <source>
        <strain evidence="2">MBIC 11017</strain>
        <plasmid evidence="2">Plasmid pREB7</plasmid>
    </source>
</reference>
<dbReference type="AlphaFoldDB" id="A8ZQ96"/>
<dbReference type="EMBL" id="CP000844">
    <property type="protein sequence ID" value="ABW33182.1"/>
    <property type="molecule type" value="Genomic_DNA"/>
</dbReference>
<organism evidence="1 2">
    <name type="scientific">Acaryochloris marina (strain MBIC 11017)</name>
    <dbReference type="NCBI Taxonomy" id="329726"/>
    <lineage>
        <taxon>Bacteria</taxon>
        <taxon>Bacillati</taxon>
        <taxon>Cyanobacteriota</taxon>
        <taxon>Cyanophyceae</taxon>
        <taxon>Acaryochloridales</taxon>
        <taxon>Acaryochloridaceae</taxon>
        <taxon>Acaryochloris</taxon>
    </lineage>
</organism>
<dbReference type="HOGENOM" id="CLU_3163374_0_0_3"/>
<sequence>MHFNNELKKPVFISRVTINQIPLHNVSGPKPSVLFRWHQTKGKRDTR</sequence>
<geneLocation type="plasmid" evidence="1 2">
    <name>pREB7</name>
</geneLocation>
<protein>
    <submittedName>
        <fullName evidence="1">Uncharacterized protein</fullName>
    </submittedName>
</protein>
<accession>A8ZQ96</accession>
<gene>
    <name evidence="1" type="ordered locus">AM1_G0002</name>
</gene>